<keyword evidence="2" id="KW-1133">Transmembrane helix</keyword>
<gene>
    <name evidence="3" type="ORF">CALVIDRAFT_536251</name>
</gene>
<sequence length="137" mass="14953">MPSERFEWTKSEWLTIAAVLVAWLMLELLIDMAKARKPSSNSGNETTALPTSQHSQTASVHPPPYVVSVSSQYRIARSHNAPSPRNGTISSRPSASSIPPPPYTPSAPPPPYTPPADRLQQRRVALVTRARSQPTTS</sequence>
<evidence type="ECO:0000256" key="1">
    <source>
        <dbReference type="SAM" id="MobiDB-lite"/>
    </source>
</evidence>
<dbReference type="Proteomes" id="UP000076738">
    <property type="component" value="Unassembled WGS sequence"/>
</dbReference>
<protein>
    <submittedName>
        <fullName evidence="3">Uncharacterized protein</fullName>
    </submittedName>
</protein>
<proteinExistence type="predicted"/>
<evidence type="ECO:0000256" key="2">
    <source>
        <dbReference type="SAM" id="Phobius"/>
    </source>
</evidence>
<accession>A0A167N0I1</accession>
<feature type="region of interest" description="Disordered" evidence="1">
    <location>
        <begin position="36"/>
        <end position="120"/>
    </location>
</feature>
<dbReference type="AlphaFoldDB" id="A0A167N0I1"/>
<reference evidence="3 4" key="1">
    <citation type="journal article" date="2016" name="Mol. Biol. Evol.">
        <title>Comparative Genomics of Early-Diverging Mushroom-Forming Fungi Provides Insights into the Origins of Lignocellulose Decay Capabilities.</title>
        <authorList>
            <person name="Nagy L.G."/>
            <person name="Riley R."/>
            <person name="Tritt A."/>
            <person name="Adam C."/>
            <person name="Daum C."/>
            <person name="Floudas D."/>
            <person name="Sun H."/>
            <person name="Yadav J.S."/>
            <person name="Pangilinan J."/>
            <person name="Larsson K.H."/>
            <person name="Matsuura K."/>
            <person name="Barry K."/>
            <person name="Labutti K."/>
            <person name="Kuo R."/>
            <person name="Ohm R.A."/>
            <person name="Bhattacharya S.S."/>
            <person name="Shirouzu T."/>
            <person name="Yoshinaga Y."/>
            <person name="Martin F.M."/>
            <person name="Grigoriev I.V."/>
            <person name="Hibbett D.S."/>
        </authorList>
    </citation>
    <scope>NUCLEOTIDE SEQUENCE [LARGE SCALE GENOMIC DNA]</scope>
    <source>
        <strain evidence="3 4">TUFC12733</strain>
    </source>
</reference>
<feature type="compositionally biased region" description="Pro residues" evidence="1">
    <location>
        <begin position="98"/>
        <end position="114"/>
    </location>
</feature>
<dbReference type="EMBL" id="KV417280">
    <property type="protein sequence ID" value="KZO97221.1"/>
    <property type="molecule type" value="Genomic_DNA"/>
</dbReference>
<keyword evidence="2" id="KW-0812">Transmembrane</keyword>
<evidence type="ECO:0000313" key="3">
    <source>
        <dbReference type="EMBL" id="KZO97221.1"/>
    </source>
</evidence>
<keyword evidence="2" id="KW-0472">Membrane</keyword>
<keyword evidence="4" id="KW-1185">Reference proteome</keyword>
<evidence type="ECO:0000313" key="4">
    <source>
        <dbReference type="Proteomes" id="UP000076738"/>
    </source>
</evidence>
<name>A0A167N0I1_CALVF</name>
<organism evidence="3 4">
    <name type="scientific">Calocera viscosa (strain TUFC12733)</name>
    <dbReference type="NCBI Taxonomy" id="1330018"/>
    <lineage>
        <taxon>Eukaryota</taxon>
        <taxon>Fungi</taxon>
        <taxon>Dikarya</taxon>
        <taxon>Basidiomycota</taxon>
        <taxon>Agaricomycotina</taxon>
        <taxon>Dacrymycetes</taxon>
        <taxon>Dacrymycetales</taxon>
        <taxon>Dacrymycetaceae</taxon>
        <taxon>Calocera</taxon>
    </lineage>
</organism>
<feature type="transmembrane region" description="Helical" evidence="2">
    <location>
        <begin position="12"/>
        <end position="30"/>
    </location>
</feature>
<feature type="compositionally biased region" description="Polar residues" evidence="1">
    <location>
        <begin position="38"/>
        <end position="58"/>
    </location>
</feature>